<organism evidence="5 6">
    <name type="scientific">Pseudonocardia eucalypti</name>
    <dbReference type="NCBI Taxonomy" id="648755"/>
    <lineage>
        <taxon>Bacteria</taxon>
        <taxon>Bacillati</taxon>
        <taxon>Actinomycetota</taxon>
        <taxon>Actinomycetes</taxon>
        <taxon>Pseudonocardiales</taxon>
        <taxon>Pseudonocardiaceae</taxon>
        <taxon>Pseudonocardia</taxon>
    </lineage>
</organism>
<keyword evidence="3 5" id="KW-0067">ATP-binding</keyword>
<protein>
    <submittedName>
        <fullName evidence="5">ABC transporter ATP-binding protein</fullName>
    </submittedName>
</protein>
<reference evidence="6" key="1">
    <citation type="journal article" date="2019" name="Int. J. Syst. Evol. Microbiol.">
        <title>The Global Catalogue of Microorganisms (GCM) 10K type strain sequencing project: providing services to taxonomists for standard genome sequencing and annotation.</title>
        <authorList>
            <consortium name="The Broad Institute Genomics Platform"/>
            <consortium name="The Broad Institute Genome Sequencing Center for Infectious Disease"/>
            <person name="Wu L."/>
            <person name="Ma J."/>
        </authorList>
    </citation>
    <scope>NUCLEOTIDE SEQUENCE [LARGE SCALE GENOMIC DNA]</scope>
    <source>
        <strain evidence="6">JCM 18303</strain>
    </source>
</reference>
<evidence type="ECO:0000313" key="6">
    <source>
        <dbReference type="Proteomes" id="UP001428817"/>
    </source>
</evidence>
<dbReference type="PROSITE" id="PS50893">
    <property type="entry name" value="ABC_TRANSPORTER_2"/>
    <property type="match status" value="1"/>
</dbReference>
<dbReference type="InterPro" id="IPR015854">
    <property type="entry name" value="ABC_transpr_LolD-like"/>
</dbReference>
<evidence type="ECO:0000256" key="1">
    <source>
        <dbReference type="ARBA" id="ARBA00022448"/>
    </source>
</evidence>
<keyword evidence="1" id="KW-0813">Transport</keyword>
<dbReference type="InterPro" id="IPR003439">
    <property type="entry name" value="ABC_transporter-like_ATP-bd"/>
</dbReference>
<dbReference type="PANTHER" id="PTHR24220">
    <property type="entry name" value="IMPORT ATP-BINDING PROTEIN"/>
    <property type="match status" value="1"/>
</dbReference>
<dbReference type="GO" id="GO:0005524">
    <property type="term" value="F:ATP binding"/>
    <property type="evidence" value="ECO:0007669"/>
    <property type="project" value="UniProtKB-KW"/>
</dbReference>
<evidence type="ECO:0000313" key="5">
    <source>
        <dbReference type="EMBL" id="GAA5170338.1"/>
    </source>
</evidence>
<evidence type="ECO:0000259" key="4">
    <source>
        <dbReference type="PROSITE" id="PS50893"/>
    </source>
</evidence>
<sequence length="229" mass="25072">MIELEKVTKIYQMGEVELRALNNVSLKIDAGDMVAIMGPSGSGKSTMMNMLGCLDIPTEGTYRLDGVDVGTLRDNELAEIRNRKIGFVFQAFNLIPRTSAVRNVELPMVYAGIGNRRVRATDALEKVGLGDRVKHLPSELSGGQQQRVAIARAIVTDPVMILADEPTGNLDTASTVEIMKLLVELNDSGRTVILITHEDEVAAFAKRVVMLRDGEIVRDEVQKHRTGVS</sequence>
<dbReference type="Pfam" id="PF00005">
    <property type="entry name" value="ABC_tran"/>
    <property type="match status" value="1"/>
</dbReference>
<dbReference type="Proteomes" id="UP001428817">
    <property type="component" value="Unassembled WGS sequence"/>
</dbReference>
<dbReference type="InterPro" id="IPR017871">
    <property type="entry name" value="ABC_transporter-like_CS"/>
</dbReference>
<dbReference type="PANTHER" id="PTHR24220:SF86">
    <property type="entry name" value="ABC TRANSPORTER ABCH.1"/>
    <property type="match status" value="1"/>
</dbReference>
<dbReference type="PROSITE" id="PS00211">
    <property type="entry name" value="ABC_TRANSPORTER_1"/>
    <property type="match status" value="1"/>
</dbReference>
<evidence type="ECO:0000256" key="3">
    <source>
        <dbReference type="ARBA" id="ARBA00022840"/>
    </source>
</evidence>
<dbReference type="SMART" id="SM00382">
    <property type="entry name" value="AAA"/>
    <property type="match status" value="1"/>
</dbReference>
<dbReference type="CDD" id="cd03255">
    <property type="entry name" value="ABC_MJ0796_LolCDE_FtsE"/>
    <property type="match status" value="1"/>
</dbReference>
<dbReference type="EMBL" id="BAABJP010000043">
    <property type="protein sequence ID" value="GAA5170338.1"/>
    <property type="molecule type" value="Genomic_DNA"/>
</dbReference>
<dbReference type="InterPro" id="IPR017911">
    <property type="entry name" value="MacB-like_ATP-bd"/>
</dbReference>
<name>A0ABP9R0V3_9PSEU</name>
<evidence type="ECO:0000256" key="2">
    <source>
        <dbReference type="ARBA" id="ARBA00022741"/>
    </source>
</evidence>
<dbReference type="InterPro" id="IPR003593">
    <property type="entry name" value="AAA+_ATPase"/>
</dbReference>
<gene>
    <name evidence="5" type="ORF">GCM10023321_67380</name>
</gene>
<accession>A0ABP9R0V3</accession>
<dbReference type="InterPro" id="IPR027417">
    <property type="entry name" value="P-loop_NTPase"/>
</dbReference>
<dbReference type="Gene3D" id="3.40.50.300">
    <property type="entry name" value="P-loop containing nucleotide triphosphate hydrolases"/>
    <property type="match status" value="1"/>
</dbReference>
<keyword evidence="2" id="KW-0547">Nucleotide-binding</keyword>
<dbReference type="RefSeq" id="WP_185064613.1">
    <property type="nucleotide sequence ID" value="NZ_BAABJP010000043.1"/>
</dbReference>
<dbReference type="SUPFAM" id="SSF52540">
    <property type="entry name" value="P-loop containing nucleoside triphosphate hydrolases"/>
    <property type="match status" value="1"/>
</dbReference>
<keyword evidence="6" id="KW-1185">Reference proteome</keyword>
<feature type="domain" description="ABC transporter" evidence="4">
    <location>
        <begin position="2"/>
        <end position="228"/>
    </location>
</feature>
<proteinExistence type="predicted"/>
<comment type="caution">
    <text evidence="5">The sequence shown here is derived from an EMBL/GenBank/DDBJ whole genome shotgun (WGS) entry which is preliminary data.</text>
</comment>